<dbReference type="SMART" id="SM00852">
    <property type="entry name" value="MoCF_biosynth"/>
    <property type="match status" value="1"/>
</dbReference>
<evidence type="ECO:0000256" key="3">
    <source>
        <dbReference type="ARBA" id="ARBA00010763"/>
    </source>
</evidence>
<dbReference type="InterPro" id="IPR036425">
    <property type="entry name" value="MoaB/Mog-like_dom_sf"/>
</dbReference>
<dbReference type="SUPFAM" id="SSF53218">
    <property type="entry name" value="Molybdenum cofactor biosynthesis proteins"/>
    <property type="match status" value="1"/>
</dbReference>
<sequence length="383" mass="39787">MRSYEEHLAAIRGALPAPTVVTRSLLEVNGLILARTIAAAYDMPRFNNSQMDGYAITTTEGGTFTVGQTVAAGAMPSAAQDGIAAPIMTGAKVPEGTVTIVPVEQCEPPQFPREGEKVTIPAAPAGQFIREAGSDIAAGKVLVEEGTRLAPAIIGTLASQGITEVEVYAPARIVVATGGAEIGGQGATSIPDANAPMIAALCREYGIEVVAFVRTNDDPGVLRSDLEGVVRVYQPDAIVTSGGVSHGKFEVVRQVFEEDGWFGHVAQQPGGPQGLSKLSSVPVICLPGNPVSTLVSFRIYVGPTLGRARAAHTAQVTVPVTGLESRDQFRRGIIDYENGIATAELFAGTGSHLISQAMSANALIRIPAGAQLQPGDVVEVIPF</sequence>
<keyword evidence="7" id="KW-0479">Metal-binding</keyword>
<proteinExistence type="inferred from homology"/>
<dbReference type="InterPro" id="IPR036688">
    <property type="entry name" value="MoeA_C_domain_IV_sf"/>
</dbReference>
<keyword evidence="7" id="KW-0460">Magnesium</keyword>
<comment type="caution">
    <text evidence="9">The sequence shown here is derived from an EMBL/GenBank/DDBJ whole genome shotgun (WGS) entry which is preliminary data.</text>
</comment>
<dbReference type="Pfam" id="PF03454">
    <property type="entry name" value="MoeA_C"/>
    <property type="match status" value="1"/>
</dbReference>
<evidence type="ECO:0000313" key="9">
    <source>
        <dbReference type="EMBL" id="PCC83016.1"/>
    </source>
</evidence>
<gene>
    <name evidence="9" type="ORF">COM45_05925</name>
</gene>
<dbReference type="Pfam" id="PF00994">
    <property type="entry name" value="MoCF_biosynth"/>
    <property type="match status" value="1"/>
</dbReference>
<evidence type="ECO:0000256" key="5">
    <source>
        <dbReference type="ARBA" id="ARBA00023150"/>
    </source>
</evidence>
<dbReference type="InterPro" id="IPR005111">
    <property type="entry name" value="MoeA_C_domain_IV"/>
</dbReference>
<comment type="pathway">
    <text evidence="2 7">Cofactor biosynthesis; molybdopterin biosynthesis.</text>
</comment>
<dbReference type="GO" id="GO:0005829">
    <property type="term" value="C:cytosol"/>
    <property type="evidence" value="ECO:0007669"/>
    <property type="project" value="TreeGrafter"/>
</dbReference>
<comment type="catalytic activity">
    <reaction evidence="6">
        <text>adenylyl-molybdopterin + molybdate = Mo-molybdopterin + AMP + H(+)</text>
        <dbReference type="Rhea" id="RHEA:35047"/>
        <dbReference type="ChEBI" id="CHEBI:15378"/>
        <dbReference type="ChEBI" id="CHEBI:36264"/>
        <dbReference type="ChEBI" id="CHEBI:62727"/>
        <dbReference type="ChEBI" id="CHEBI:71302"/>
        <dbReference type="ChEBI" id="CHEBI:456215"/>
        <dbReference type="EC" id="2.10.1.1"/>
    </reaction>
</comment>
<evidence type="ECO:0000313" key="10">
    <source>
        <dbReference type="Proteomes" id="UP000218690"/>
    </source>
</evidence>
<keyword evidence="7 9" id="KW-0808">Transferase</keyword>
<dbReference type="InterPro" id="IPR005110">
    <property type="entry name" value="MoeA_linker/N"/>
</dbReference>
<dbReference type="Gene3D" id="2.170.190.11">
    <property type="entry name" value="Molybdopterin biosynthesis moea protein, domain 3"/>
    <property type="match status" value="1"/>
</dbReference>
<dbReference type="GO" id="GO:0061599">
    <property type="term" value="F:molybdopterin molybdotransferase activity"/>
    <property type="evidence" value="ECO:0007669"/>
    <property type="project" value="UniProtKB-UniRule"/>
</dbReference>
<dbReference type="Gene3D" id="2.40.340.10">
    <property type="entry name" value="MoeA, C-terminal, domain IV"/>
    <property type="match status" value="1"/>
</dbReference>
<dbReference type="CDD" id="cd00887">
    <property type="entry name" value="MoeA"/>
    <property type="match status" value="1"/>
</dbReference>
<dbReference type="InterPro" id="IPR036135">
    <property type="entry name" value="MoeA_linker/N_sf"/>
</dbReference>
<dbReference type="GO" id="GO:0006777">
    <property type="term" value="P:Mo-molybdopterin cofactor biosynthetic process"/>
    <property type="evidence" value="ECO:0007669"/>
    <property type="project" value="UniProtKB-UniRule"/>
</dbReference>
<dbReference type="Pfam" id="PF03453">
    <property type="entry name" value="MoeA_N"/>
    <property type="match status" value="1"/>
</dbReference>
<dbReference type="InterPro" id="IPR001453">
    <property type="entry name" value="MoaB/Mog_dom"/>
</dbReference>
<dbReference type="SUPFAM" id="SSF63867">
    <property type="entry name" value="MoeA C-terminal domain-like"/>
    <property type="match status" value="1"/>
</dbReference>
<feature type="domain" description="MoaB/Mog" evidence="8">
    <location>
        <begin position="173"/>
        <end position="307"/>
    </location>
</feature>
<dbReference type="PANTHER" id="PTHR10192">
    <property type="entry name" value="MOLYBDOPTERIN BIOSYNTHESIS PROTEIN"/>
    <property type="match status" value="1"/>
</dbReference>
<evidence type="ECO:0000256" key="7">
    <source>
        <dbReference type="RuleBase" id="RU365090"/>
    </source>
</evidence>
<dbReference type="Gene3D" id="3.90.105.10">
    <property type="entry name" value="Molybdopterin biosynthesis moea protein, domain 2"/>
    <property type="match status" value="1"/>
</dbReference>
<dbReference type="Gene3D" id="3.40.980.10">
    <property type="entry name" value="MoaB/Mog-like domain"/>
    <property type="match status" value="1"/>
</dbReference>
<keyword evidence="4 7" id="KW-0500">Molybdenum</keyword>
<dbReference type="InterPro" id="IPR038987">
    <property type="entry name" value="MoeA-like"/>
</dbReference>
<reference evidence="9 10" key="1">
    <citation type="submission" date="2017-09" db="EMBL/GenBank/DDBJ databases">
        <title>Draft Genome Sequence of Corynebacterium accolens AH4003.</title>
        <authorList>
            <person name="Chen Y."/>
            <person name="Oosthuysen W.F."/>
            <person name="Kelley S."/>
            <person name="Horswill A."/>
        </authorList>
    </citation>
    <scope>NUCLEOTIDE SEQUENCE [LARGE SCALE GENOMIC DNA]</scope>
    <source>
        <strain evidence="9 10">AH4003</strain>
    </source>
</reference>
<comment type="similarity">
    <text evidence="3 7">Belongs to the MoeA family.</text>
</comment>
<dbReference type="SUPFAM" id="SSF63882">
    <property type="entry name" value="MoeA N-terminal region -like"/>
    <property type="match status" value="1"/>
</dbReference>
<comment type="cofactor">
    <cofactor evidence="7">
        <name>Mg(2+)</name>
        <dbReference type="ChEBI" id="CHEBI:18420"/>
    </cofactor>
</comment>
<dbReference type="EMBL" id="NWBP01000020">
    <property type="protein sequence ID" value="PCC83016.1"/>
    <property type="molecule type" value="Genomic_DNA"/>
</dbReference>
<protein>
    <recommendedName>
        <fullName evidence="7">Molybdopterin molybdenumtransferase</fullName>
        <ecNumber evidence="7">2.10.1.1</ecNumber>
    </recommendedName>
</protein>
<dbReference type="GO" id="GO:0046872">
    <property type="term" value="F:metal ion binding"/>
    <property type="evidence" value="ECO:0007669"/>
    <property type="project" value="UniProtKB-UniRule"/>
</dbReference>
<dbReference type="AlphaFoldDB" id="A0A2A4ALD7"/>
<evidence type="ECO:0000256" key="2">
    <source>
        <dbReference type="ARBA" id="ARBA00005046"/>
    </source>
</evidence>
<evidence type="ECO:0000256" key="1">
    <source>
        <dbReference type="ARBA" id="ARBA00002901"/>
    </source>
</evidence>
<dbReference type="Proteomes" id="UP000218690">
    <property type="component" value="Unassembled WGS sequence"/>
</dbReference>
<evidence type="ECO:0000259" key="8">
    <source>
        <dbReference type="SMART" id="SM00852"/>
    </source>
</evidence>
<organism evidence="9 10">
    <name type="scientific">Corynebacterium accolens</name>
    <dbReference type="NCBI Taxonomy" id="38284"/>
    <lineage>
        <taxon>Bacteria</taxon>
        <taxon>Bacillati</taxon>
        <taxon>Actinomycetota</taxon>
        <taxon>Actinomycetes</taxon>
        <taxon>Mycobacteriales</taxon>
        <taxon>Corynebacteriaceae</taxon>
        <taxon>Corynebacterium</taxon>
    </lineage>
</organism>
<dbReference type="EC" id="2.10.1.1" evidence="7"/>
<dbReference type="PANTHER" id="PTHR10192:SF5">
    <property type="entry name" value="GEPHYRIN"/>
    <property type="match status" value="1"/>
</dbReference>
<comment type="function">
    <text evidence="1 7">Catalyzes the insertion of molybdate into adenylated molybdopterin with the concomitant release of AMP.</text>
</comment>
<name>A0A2A4ALD7_9CORY</name>
<evidence type="ECO:0000256" key="6">
    <source>
        <dbReference type="ARBA" id="ARBA00047317"/>
    </source>
</evidence>
<evidence type="ECO:0000256" key="4">
    <source>
        <dbReference type="ARBA" id="ARBA00022505"/>
    </source>
</evidence>
<keyword evidence="5 7" id="KW-0501">Molybdenum cofactor biosynthesis</keyword>
<dbReference type="UniPathway" id="UPA00344"/>
<accession>A0A2A4ALD7</accession>